<dbReference type="Gene3D" id="3.40.50.150">
    <property type="entry name" value="Vaccinia Virus protein VP39"/>
    <property type="match status" value="1"/>
</dbReference>
<protein>
    <submittedName>
        <fullName evidence="2">SAM-dependent methyltransferase</fullName>
    </submittedName>
</protein>
<dbReference type="PANTHER" id="PTHR12843">
    <property type="entry name" value="PROTEIN-LYSINE N-METHYLTRANSFERASE METTL10"/>
    <property type="match status" value="1"/>
</dbReference>
<keyword evidence="2" id="KW-0808">Transferase</keyword>
<dbReference type="PANTHER" id="PTHR12843:SF5">
    <property type="entry name" value="EEF1A LYSINE METHYLTRANSFERASE 2"/>
    <property type="match status" value="1"/>
</dbReference>
<dbReference type="Proteomes" id="UP000197768">
    <property type="component" value="Unassembled WGS sequence"/>
</dbReference>
<dbReference type="Pfam" id="PF13847">
    <property type="entry name" value="Methyltransf_31"/>
    <property type="match status" value="1"/>
</dbReference>
<dbReference type="InterPro" id="IPR025714">
    <property type="entry name" value="Methyltranfer_dom"/>
</dbReference>
<dbReference type="CDD" id="cd02440">
    <property type="entry name" value="AdoMet_MTases"/>
    <property type="match status" value="1"/>
</dbReference>
<dbReference type="SUPFAM" id="SSF53335">
    <property type="entry name" value="S-adenosyl-L-methionine-dependent methyltransferases"/>
    <property type="match status" value="1"/>
</dbReference>
<keyword evidence="2" id="KW-0489">Methyltransferase</keyword>
<accession>A0A246GKK3</accession>
<sequence>MKIMDKKAHWEHVFSTKKEDEVSWYQKNPESSIYFIEKLNLPKDAKIIDVGGGDSYLIEHLLNLGYIHLYLLDISKNAIERIQKRLGKDSRKVNFITHDVIDFVSEEKFDVWHDRASFHFFTNPVDINLYKKIAAGSIKENGNLIIGTFSKKGPIKCSGLPVNQHSSTTLKAVFYPDFEMIEDQEIEHKTPFNTIQNFIFCSFKRNSDTNKSIEKS</sequence>
<dbReference type="EMBL" id="MTCZ01000016">
    <property type="protein sequence ID" value="OWP84844.1"/>
    <property type="molecule type" value="Genomic_DNA"/>
</dbReference>
<dbReference type="GO" id="GO:0008168">
    <property type="term" value="F:methyltransferase activity"/>
    <property type="evidence" value="ECO:0007669"/>
    <property type="project" value="UniProtKB-KW"/>
</dbReference>
<reference evidence="2 3" key="1">
    <citation type="journal article" date="2017" name="Infect. Genet. Evol.">
        <title>Comparative genome analysis of fish pathogen Flavobacterium columnare reveals extensive sequence diversity within the species.</title>
        <authorList>
            <person name="Kayansamruaj P."/>
            <person name="Dong H.T."/>
            <person name="Hirono I."/>
            <person name="Kondo H."/>
            <person name="Senapin S."/>
            <person name="Rodkhum C."/>
        </authorList>
    </citation>
    <scope>NUCLEOTIDE SEQUENCE [LARGE SCALE GENOMIC DNA]</scope>
    <source>
        <strain evidence="2 3">1215</strain>
    </source>
</reference>
<dbReference type="InterPro" id="IPR029063">
    <property type="entry name" value="SAM-dependent_MTases_sf"/>
</dbReference>
<dbReference type="GO" id="GO:0032259">
    <property type="term" value="P:methylation"/>
    <property type="evidence" value="ECO:0007669"/>
    <property type="project" value="UniProtKB-KW"/>
</dbReference>
<dbReference type="AlphaFoldDB" id="A0A246GKK3"/>
<name>A0A246GKK3_9FLAO</name>
<evidence type="ECO:0000313" key="3">
    <source>
        <dbReference type="Proteomes" id="UP000197768"/>
    </source>
</evidence>
<proteinExistence type="predicted"/>
<organism evidence="2 3">
    <name type="scientific">Flavobacterium davisii</name>
    <dbReference type="NCBI Taxonomy" id="2906077"/>
    <lineage>
        <taxon>Bacteria</taxon>
        <taxon>Pseudomonadati</taxon>
        <taxon>Bacteroidota</taxon>
        <taxon>Flavobacteriia</taxon>
        <taxon>Flavobacteriales</taxon>
        <taxon>Flavobacteriaceae</taxon>
        <taxon>Flavobacterium</taxon>
    </lineage>
</organism>
<comment type="caution">
    <text evidence="2">The sequence shown here is derived from an EMBL/GenBank/DDBJ whole genome shotgun (WGS) entry which is preliminary data.</text>
</comment>
<evidence type="ECO:0000259" key="1">
    <source>
        <dbReference type="Pfam" id="PF13847"/>
    </source>
</evidence>
<feature type="domain" description="Methyltransferase" evidence="1">
    <location>
        <begin position="43"/>
        <end position="150"/>
    </location>
</feature>
<evidence type="ECO:0000313" key="2">
    <source>
        <dbReference type="EMBL" id="OWP84844.1"/>
    </source>
</evidence>
<gene>
    <name evidence="2" type="ORF">BWK59_03260</name>
</gene>